<organism evidence="7 8">
    <name type="scientific">Oceanibaculum indicum P24</name>
    <dbReference type="NCBI Taxonomy" id="1207063"/>
    <lineage>
        <taxon>Bacteria</taxon>
        <taxon>Pseudomonadati</taxon>
        <taxon>Pseudomonadota</taxon>
        <taxon>Alphaproteobacteria</taxon>
        <taxon>Rhodospirillales</taxon>
        <taxon>Oceanibaculaceae</taxon>
        <taxon>Oceanibaculum</taxon>
    </lineage>
</organism>
<evidence type="ECO:0000259" key="5">
    <source>
        <dbReference type="Pfam" id="PF07731"/>
    </source>
</evidence>
<dbReference type="STRING" id="1207063.P24_18142"/>
<dbReference type="PROSITE" id="PS00080">
    <property type="entry name" value="MULTICOPPER_OXIDASE2"/>
    <property type="match status" value="1"/>
</dbReference>
<dbReference type="CDD" id="cd13896">
    <property type="entry name" value="CuRO_3_CopA"/>
    <property type="match status" value="1"/>
</dbReference>
<dbReference type="InterPro" id="IPR034282">
    <property type="entry name" value="CuRO_2_CopA"/>
</dbReference>
<dbReference type="Pfam" id="PF07731">
    <property type="entry name" value="Cu-oxidase_2"/>
    <property type="match status" value="1"/>
</dbReference>
<dbReference type="PANTHER" id="PTHR11709:SF394">
    <property type="entry name" value="FI03373P-RELATED"/>
    <property type="match status" value="1"/>
</dbReference>
<dbReference type="EMBL" id="AMRL01000041">
    <property type="protein sequence ID" value="EKE67954.1"/>
    <property type="molecule type" value="Genomic_DNA"/>
</dbReference>
<proteinExistence type="predicted"/>
<dbReference type="InterPro" id="IPR008972">
    <property type="entry name" value="Cupredoxin"/>
</dbReference>
<dbReference type="GO" id="GO:0005507">
    <property type="term" value="F:copper ion binding"/>
    <property type="evidence" value="ECO:0007669"/>
    <property type="project" value="InterPro"/>
</dbReference>
<feature type="domain" description="Plastocyanin-like" evidence="6">
    <location>
        <begin position="54"/>
        <end position="164"/>
    </location>
</feature>
<dbReference type="InterPro" id="IPR011706">
    <property type="entry name" value="Cu-oxidase_C"/>
</dbReference>
<accession>K2JBF9</accession>
<dbReference type="Pfam" id="PF07732">
    <property type="entry name" value="Cu-oxidase_3"/>
    <property type="match status" value="1"/>
</dbReference>
<dbReference type="Gene3D" id="2.60.40.420">
    <property type="entry name" value="Cupredoxins - blue copper proteins"/>
    <property type="match status" value="3"/>
</dbReference>
<name>K2JBF9_9PROT</name>
<dbReference type="PATRIC" id="fig|1207063.3.peg.3640"/>
<dbReference type="InterPro" id="IPR045087">
    <property type="entry name" value="Cu-oxidase_fam"/>
</dbReference>
<dbReference type="CDD" id="cd13874">
    <property type="entry name" value="CuRO_2_CopA"/>
    <property type="match status" value="1"/>
</dbReference>
<dbReference type="NCBIfam" id="TIGR01480">
    <property type="entry name" value="copper_res_A"/>
    <property type="match status" value="1"/>
</dbReference>
<dbReference type="InterPro" id="IPR034279">
    <property type="entry name" value="CuRO_3_CopA"/>
</dbReference>
<gene>
    <name evidence="7" type="ORF">P24_18142</name>
</gene>
<evidence type="ECO:0000313" key="7">
    <source>
        <dbReference type="EMBL" id="EKE67954.1"/>
    </source>
</evidence>
<evidence type="ECO:0000256" key="2">
    <source>
        <dbReference type="ARBA" id="ARBA00023002"/>
    </source>
</evidence>
<dbReference type="SUPFAM" id="SSF49503">
    <property type="entry name" value="Cupredoxins"/>
    <property type="match status" value="3"/>
</dbReference>
<dbReference type="AlphaFoldDB" id="K2JBF9"/>
<feature type="domain" description="Plastocyanin-like" evidence="5">
    <location>
        <begin position="465"/>
        <end position="585"/>
    </location>
</feature>
<dbReference type="PROSITE" id="PS00079">
    <property type="entry name" value="MULTICOPPER_OXIDASE1"/>
    <property type="match status" value="2"/>
</dbReference>
<keyword evidence="8" id="KW-1185">Reference proteome</keyword>
<evidence type="ECO:0000259" key="6">
    <source>
        <dbReference type="Pfam" id="PF07732"/>
    </source>
</evidence>
<dbReference type="PROSITE" id="PS51318">
    <property type="entry name" value="TAT"/>
    <property type="match status" value="1"/>
</dbReference>
<dbReference type="InterPro" id="IPR006311">
    <property type="entry name" value="TAT_signal"/>
</dbReference>
<dbReference type="InterPro" id="IPR006376">
    <property type="entry name" value="Cu-R_CopA"/>
</dbReference>
<dbReference type="GO" id="GO:0016491">
    <property type="term" value="F:oxidoreductase activity"/>
    <property type="evidence" value="ECO:0007669"/>
    <property type="project" value="UniProtKB-KW"/>
</dbReference>
<keyword evidence="1" id="KW-0479">Metal-binding</keyword>
<dbReference type="Pfam" id="PF00394">
    <property type="entry name" value="Cu-oxidase"/>
    <property type="match status" value="1"/>
</dbReference>
<evidence type="ECO:0000256" key="3">
    <source>
        <dbReference type="ARBA" id="ARBA00023008"/>
    </source>
</evidence>
<protein>
    <submittedName>
        <fullName evidence="7">Copper resistance protein A</fullName>
    </submittedName>
</protein>
<dbReference type="InterPro" id="IPR002355">
    <property type="entry name" value="Cu_oxidase_Cu_BS"/>
</dbReference>
<evidence type="ECO:0000259" key="4">
    <source>
        <dbReference type="Pfam" id="PF00394"/>
    </source>
</evidence>
<comment type="caution">
    <text evidence="7">The sequence shown here is derived from an EMBL/GenBank/DDBJ whole genome shotgun (WGS) entry which is preliminary data.</text>
</comment>
<dbReference type="eggNOG" id="COG2132">
    <property type="taxonomic scope" value="Bacteria"/>
</dbReference>
<keyword evidence="2" id="KW-0560">Oxidoreductase</keyword>
<dbReference type="GO" id="GO:0042597">
    <property type="term" value="C:periplasmic space"/>
    <property type="evidence" value="ECO:0007669"/>
    <property type="project" value="InterPro"/>
</dbReference>
<sequence length="587" mass="64800">MTVEHTMKKRIVEISRRDALKLTGAAGFAGTLAIYPGRRAFASAAKEYTLNVDADRIAIDGISSNAILMGGSVPAPTMRWREGDEVVVYATNRLDVPTSIHWHGLLIEGVMDGAPGFNGYVAIQPGETYTYRFKLRQAGTYWYHSHSAMQEQQGMYGAIVIEPSGREPVRADRDYVVVLSDHTQEDPKRVLSNLKADAGYYNYGKRTLIDFFRDANRDGFNTALKDRLDWGDMRMDPTDLADVTGYTFLINGRGPKDNWTALFNPGERIRFRFINASAMSFFDVRIPGLPMTVFSADGQNVQPVRVDEFRFGVGETYDVIVLPRDDKAFTIFAEPIDRSGYARATLAPREGMEAVIPEQRPRTILSMADMGMAHGGMDHGSMTGMDHGSMAGGAMSGGAMGGMDHSKMGGAPMAGMDHGAMGHGGPAAEGGERRPFGWADASTPPGMKALDYADLKASTPNSDDREPTQEIEVRLTGIMERYMWNLNGRPFGKDEPIRVAYGDRVRLKFVNTTMMAHPMHLHGMFVELENGQTDRKPRKHVVVVPPGKTVSAVLTANEPGDWPFHCHLIYHMEAGMMTRFIVEPKSA</sequence>
<evidence type="ECO:0000313" key="8">
    <source>
        <dbReference type="Proteomes" id="UP000006746"/>
    </source>
</evidence>
<dbReference type="InterPro" id="IPR033138">
    <property type="entry name" value="Cu_oxidase_CS"/>
</dbReference>
<evidence type="ECO:0000256" key="1">
    <source>
        <dbReference type="ARBA" id="ARBA00022723"/>
    </source>
</evidence>
<keyword evidence="3" id="KW-0186">Copper</keyword>
<feature type="domain" description="Plastocyanin-like" evidence="4">
    <location>
        <begin position="223"/>
        <end position="345"/>
    </location>
</feature>
<dbReference type="PANTHER" id="PTHR11709">
    <property type="entry name" value="MULTI-COPPER OXIDASE"/>
    <property type="match status" value="1"/>
</dbReference>
<reference evidence="7 8" key="1">
    <citation type="journal article" date="2012" name="J. Bacteriol.">
        <title>Genome Sequence of Oceanibaculum indicum Type Strain P24.</title>
        <authorList>
            <person name="Lai Q."/>
            <person name="Shao Z."/>
        </authorList>
    </citation>
    <scope>NUCLEOTIDE SEQUENCE [LARGE SCALE GENOMIC DNA]</scope>
    <source>
        <strain evidence="7 8">P24</strain>
    </source>
</reference>
<dbReference type="InterPro" id="IPR011707">
    <property type="entry name" value="Cu-oxidase-like_N"/>
</dbReference>
<dbReference type="Proteomes" id="UP000006746">
    <property type="component" value="Unassembled WGS sequence"/>
</dbReference>
<dbReference type="InterPro" id="IPR001117">
    <property type="entry name" value="Cu-oxidase_2nd"/>
</dbReference>